<accession>A0A3M7GJ96</accession>
<dbReference type="GO" id="GO:0032259">
    <property type="term" value="P:methylation"/>
    <property type="evidence" value="ECO:0007669"/>
    <property type="project" value="UniProtKB-KW"/>
</dbReference>
<evidence type="ECO:0000256" key="3">
    <source>
        <dbReference type="ARBA" id="ARBA00022679"/>
    </source>
</evidence>
<evidence type="ECO:0000313" key="7">
    <source>
        <dbReference type="Proteomes" id="UP000280598"/>
    </source>
</evidence>
<protein>
    <recommendedName>
        <fullName evidence="5">Methyltransferase type 11 domain-containing protein</fullName>
    </recommendedName>
</protein>
<feature type="region of interest" description="Disordered" evidence="4">
    <location>
        <begin position="140"/>
        <end position="181"/>
    </location>
</feature>
<name>A0A3M7GJ96_HORWE</name>
<keyword evidence="2" id="KW-0489">Methyltransferase</keyword>
<dbReference type="InterPro" id="IPR013216">
    <property type="entry name" value="Methyltransf_11"/>
</dbReference>
<evidence type="ECO:0000256" key="2">
    <source>
        <dbReference type="ARBA" id="ARBA00022603"/>
    </source>
</evidence>
<keyword evidence="3" id="KW-0808">Transferase</keyword>
<sequence>MSTDTTFRNFTAQQAAAYASGRGGSYPQPLYETILDFHQGSRDLCMDVGTGPGKAVWDLLNYSTHCIGVDASAQMIEHAKLESRSRHLNHRTTFLTTEPEHCGDPTRLHTAGFNPNSIDLLTVAMAAHWFQFPTFYPPRRPSAQTRRHPRPLDHESLLLPPLPAGGIGKSRLSSIPLKTKR</sequence>
<dbReference type="Pfam" id="PF08241">
    <property type="entry name" value="Methyltransf_11"/>
    <property type="match status" value="1"/>
</dbReference>
<evidence type="ECO:0000256" key="4">
    <source>
        <dbReference type="SAM" id="MobiDB-lite"/>
    </source>
</evidence>
<evidence type="ECO:0000313" key="6">
    <source>
        <dbReference type="EMBL" id="RMZ01009.1"/>
    </source>
</evidence>
<reference evidence="6 7" key="1">
    <citation type="journal article" date="2018" name="BMC Genomics">
        <title>Genomic evidence for intraspecific hybridization in a clonal and extremely halotolerant yeast.</title>
        <authorList>
            <person name="Gostincar C."/>
            <person name="Stajich J.E."/>
            <person name="Zupancic J."/>
            <person name="Zalar P."/>
            <person name="Gunde-Cimerman N."/>
        </authorList>
    </citation>
    <scope>NUCLEOTIDE SEQUENCE [LARGE SCALE GENOMIC DNA]</scope>
    <source>
        <strain evidence="6 7">EXF-562</strain>
    </source>
</reference>
<dbReference type="PANTHER" id="PTHR44942">
    <property type="entry name" value="METHYLTRANSF_11 DOMAIN-CONTAINING PROTEIN"/>
    <property type="match status" value="1"/>
</dbReference>
<dbReference type="InterPro" id="IPR029063">
    <property type="entry name" value="SAM-dependent_MTases_sf"/>
</dbReference>
<comment type="caution">
    <text evidence="6">The sequence shown here is derived from an EMBL/GenBank/DDBJ whole genome shotgun (WGS) entry which is preliminary data.</text>
</comment>
<feature type="domain" description="Methyltransferase type 11" evidence="5">
    <location>
        <begin position="47"/>
        <end position="132"/>
    </location>
</feature>
<organism evidence="6 7">
    <name type="scientific">Hortaea werneckii</name>
    <name type="common">Black yeast</name>
    <name type="synonym">Cladosporium werneckii</name>
    <dbReference type="NCBI Taxonomy" id="91943"/>
    <lineage>
        <taxon>Eukaryota</taxon>
        <taxon>Fungi</taxon>
        <taxon>Dikarya</taxon>
        <taxon>Ascomycota</taxon>
        <taxon>Pezizomycotina</taxon>
        <taxon>Dothideomycetes</taxon>
        <taxon>Dothideomycetidae</taxon>
        <taxon>Mycosphaerellales</taxon>
        <taxon>Teratosphaeriaceae</taxon>
        <taxon>Hortaea</taxon>
    </lineage>
</organism>
<dbReference type="SUPFAM" id="SSF53335">
    <property type="entry name" value="S-adenosyl-L-methionine-dependent methyltransferases"/>
    <property type="match status" value="1"/>
</dbReference>
<dbReference type="EMBL" id="QWIS01000224">
    <property type="protein sequence ID" value="RMZ01009.1"/>
    <property type="molecule type" value="Genomic_DNA"/>
</dbReference>
<dbReference type="AlphaFoldDB" id="A0A3M7GJ96"/>
<dbReference type="PANTHER" id="PTHR44942:SF4">
    <property type="entry name" value="METHYLTRANSFERASE TYPE 11 DOMAIN-CONTAINING PROTEIN"/>
    <property type="match status" value="1"/>
</dbReference>
<evidence type="ECO:0000259" key="5">
    <source>
        <dbReference type="Pfam" id="PF08241"/>
    </source>
</evidence>
<dbReference type="Gene3D" id="3.40.50.150">
    <property type="entry name" value="Vaccinia Virus protein VP39"/>
    <property type="match status" value="1"/>
</dbReference>
<gene>
    <name evidence="6" type="ORF">D0860_07779</name>
</gene>
<dbReference type="GO" id="GO:0008757">
    <property type="term" value="F:S-adenosylmethionine-dependent methyltransferase activity"/>
    <property type="evidence" value="ECO:0007669"/>
    <property type="project" value="InterPro"/>
</dbReference>
<evidence type="ECO:0000256" key="1">
    <source>
        <dbReference type="ARBA" id="ARBA00008361"/>
    </source>
</evidence>
<dbReference type="Proteomes" id="UP000280598">
    <property type="component" value="Unassembled WGS sequence"/>
</dbReference>
<dbReference type="InterPro" id="IPR051052">
    <property type="entry name" value="Diverse_substrate_MTase"/>
</dbReference>
<comment type="similarity">
    <text evidence="1">Belongs to the methyltransferase superfamily.</text>
</comment>
<proteinExistence type="inferred from homology"/>
<dbReference type="VEuPathDB" id="FungiDB:BTJ68_11132"/>